<dbReference type="InterPro" id="IPR002589">
    <property type="entry name" value="Macro_dom"/>
</dbReference>
<dbReference type="InParanoid" id="Q2LYQ9"/>
<sequence length="181" mass="20224">MFLARRTSPQLTTQLLQLRQAFRRAFVVGMAGQGYQISEIDGDLFSAPKTHSLAHCVGADLAMGAGIAVKFKEVYGKVDELRAQKAASGDVAVLKDNERYIYYLVTKPQSWGKPTYESLQSSLEQMREHMRKNNVKQLAIPRIGCGIDGLEWEKVSGVLEYVFGQEPLEIVVYNFVPPPSQ</sequence>
<evidence type="ECO:0000256" key="7">
    <source>
        <dbReference type="ARBA" id="ARBA00023242"/>
    </source>
</evidence>
<keyword evidence="7" id="KW-0539">Nucleus</keyword>
<dbReference type="SMART" id="SM00506">
    <property type="entry name" value="A1pp"/>
    <property type="match status" value="1"/>
</dbReference>
<name>Q2LYQ9_DROPS</name>
<proteinExistence type="predicted"/>
<evidence type="ECO:0000256" key="2">
    <source>
        <dbReference type="ARBA" id="ARBA00004604"/>
    </source>
</evidence>
<dbReference type="SUPFAM" id="SSF52949">
    <property type="entry name" value="Macro domain-like"/>
    <property type="match status" value="1"/>
</dbReference>
<dbReference type="GO" id="GO:0016787">
    <property type="term" value="F:hydrolase activity"/>
    <property type="evidence" value="ECO:0007669"/>
    <property type="project" value="UniProtKB-KW"/>
</dbReference>
<keyword evidence="6" id="KW-0007">Acetylation</keyword>
<accession>A0A6I8UEB3</accession>
<dbReference type="SMR" id="Q2LYQ9"/>
<dbReference type="FunFam" id="3.40.220.10:FF:000007">
    <property type="entry name" value="O-acetyl-ADP-ribose deacetylase 1"/>
    <property type="match status" value="1"/>
</dbReference>
<dbReference type="Gene3D" id="3.40.220.10">
    <property type="entry name" value="Leucine Aminopeptidase, subunit E, domain 1"/>
    <property type="match status" value="1"/>
</dbReference>
<dbReference type="Bgee" id="FBgn0077265">
    <property type="expression patterns" value="Expressed in male reproductive system and 3 other cell types or tissues"/>
</dbReference>
<evidence type="ECO:0000256" key="1">
    <source>
        <dbReference type="ARBA" id="ARBA00004286"/>
    </source>
</evidence>
<evidence type="ECO:0000256" key="11">
    <source>
        <dbReference type="ARBA" id="ARBA00078888"/>
    </source>
</evidence>
<gene>
    <name evidence="15" type="primary">Targ1</name>
</gene>
<evidence type="ECO:0000256" key="9">
    <source>
        <dbReference type="ARBA" id="ARBA00069725"/>
    </source>
</evidence>
<evidence type="ECO:0000256" key="10">
    <source>
        <dbReference type="ARBA" id="ARBA00075682"/>
    </source>
</evidence>
<evidence type="ECO:0000313" key="15">
    <source>
        <dbReference type="RefSeq" id="XP_001354065.3"/>
    </source>
</evidence>
<dbReference type="eggNOG" id="ENOG502RXG1">
    <property type="taxonomic scope" value="Eukaryota"/>
</dbReference>
<dbReference type="RefSeq" id="XP_001354065.3">
    <property type="nucleotide sequence ID" value="XM_001354029.4"/>
</dbReference>
<dbReference type="GO" id="GO:0005730">
    <property type="term" value="C:nucleolus"/>
    <property type="evidence" value="ECO:0007669"/>
    <property type="project" value="UniProtKB-SubCell"/>
</dbReference>
<evidence type="ECO:0000313" key="14">
    <source>
        <dbReference type="Proteomes" id="UP000001819"/>
    </source>
</evidence>
<dbReference type="InterPro" id="IPR043472">
    <property type="entry name" value="Macro_dom-like"/>
</dbReference>
<comment type="function">
    <text evidence="8">ADP-ribose glycohydrolase that hydrolyzes ADP-ribose and acts on different substrates, such as proteins ADP-ribosylated on glutamate and O-acetyl-ADP-D-ribose. Specifically acts as a glutamate mono-ADP-ribosylhydrolase by mediating the removal of mono-ADP-ribose attached to glutamate residues on proteins. Does not act on poly-ADP-ribosylated proteins: the poly-ADP-ribose chain of poly-ADP-ribosylated glutamate residues must by hydrolyzed into mono-ADP-ribosylated glutamate by PARG to become a substrate for OARD1. Deacetylates O-acetyl-ADP ribose, a signaling molecule generated by the deacetylation of acetylated lysine residues in histones and other proteins. Catalyzes the deacylation of O-acetyl-ADP-ribose, O-propionyl-ADP-ribose and O-butyryl-ADP-ribose, yielding ADP-ribose plus acetate, propionate and butyrate, respectively.</text>
</comment>
<evidence type="ECO:0000256" key="5">
    <source>
        <dbReference type="ARBA" id="ARBA00022801"/>
    </source>
</evidence>
<dbReference type="GO" id="GO:0140291">
    <property type="term" value="P:peptidyl-glutamate ADP-deribosylation"/>
    <property type="evidence" value="ECO:0007669"/>
    <property type="project" value="TreeGrafter"/>
</dbReference>
<evidence type="ECO:0000259" key="13">
    <source>
        <dbReference type="PROSITE" id="PS51154"/>
    </source>
</evidence>
<accession>Q2LYQ9</accession>
<keyword evidence="4" id="KW-0158">Chromosome</keyword>
<protein>
    <recommendedName>
        <fullName evidence="9">ADP-ribose glycohydrolase OARD1</fullName>
    </recommendedName>
    <alternativeName>
        <fullName evidence="11">O-acetyl-ADP-ribose deacetylase 1</fullName>
    </alternativeName>
    <alternativeName>
        <fullName evidence="10">Terminal ADP-ribose protein glycohydrolase 1</fullName>
    </alternativeName>
    <alternativeName>
        <fullName evidence="12">[Protein ADP-ribosylglutamate] hydrolase OARD1</fullName>
    </alternativeName>
</protein>
<feature type="domain" description="Macro" evidence="13">
    <location>
        <begin position="24"/>
        <end position="181"/>
    </location>
</feature>
<dbReference type="PROSITE" id="PS51154">
    <property type="entry name" value="MACRO"/>
    <property type="match status" value="1"/>
</dbReference>
<dbReference type="PANTHER" id="PTHR12521">
    <property type="entry name" value="PROTEIN C6ORF130"/>
    <property type="match status" value="1"/>
</dbReference>
<dbReference type="AlphaFoldDB" id="Q2LYQ9"/>
<dbReference type="Pfam" id="PF01661">
    <property type="entry name" value="Macro"/>
    <property type="match status" value="1"/>
</dbReference>
<evidence type="ECO:0000256" key="3">
    <source>
        <dbReference type="ARBA" id="ARBA00004642"/>
    </source>
</evidence>
<dbReference type="CDD" id="cd02901">
    <property type="entry name" value="Macro_Poa1p-like"/>
    <property type="match status" value="1"/>
</dbReference>
<organism evidence="14 15">
    <name type="scientific">Drosophila pseudoobscura pseudoobscura</name>
    <name type="common">Fruit fly</name>
    <dbReference type="NCBI Taxonomy" id="46245"/>
    <lineage>
        <taxon>Eukaryota</taxon>
        <taxon>Metazoa</taxon>
        <taxon>Ecdysozoa</taxon>
        <taxon>Arthropoda</taxon>
        <taxon>Hexapoda</taxon>
        <taxon>Insecta</taxon>
        <taxon>Pterygota</taxon>
        <taxon>Neoptera</taxon>
        <taxon>Endopterygota</taxon>
        <taxon>Diptera</taxon>
        <taxon>Brachycera</taxon>
        <taxon>Muscomorpha</taxon>
        <taxon>Ephydroidea</taxon>
        <taxon>Drosophilidae</taxon>
        <taxon>Drosophila</taxon>
        <taxon>Sophophora</taxon>
    </lineage>
</organism>
<reference evidence="15" key="1">
    <citation type="submission" date="2025-08" db="UniProtKB">
        <authorList>
            <consortium name="RefSeq"/>
        </authorList>
    </citation>
    <scope>IDENTIFICATION</scope>
    <source>
        <strain evidence="15">MV-25-SWS-2005</strain>
        <tissue evidence="15">Whole body</tissue>
    </source>
</reference>
<dbReference type="HOGENOM" id="CLU_054419_4_0_1"/>
<dbReference type="GO" id="GO:0005694">
    <property type="term" value="C:chromosome"/>
    <property type="evidence" value="ECO:0007669"/>
    <property type="project" value="UniProtKB-SubCell"/>
</dbReference>
<evidence type="ECO:0000256" key="8">
    <source>
        <dbReference type="ARBA" id="ARBA00058495"/>
    </source>
</evidence>
<dbReference type="FunCoup" id="Q2LYQ9">
    <property type="interactions" value="18"/>
</dbReference>
<keyword evidence="5" id="KW-0378">Hydrolase</keyword>
<dbReference type="InterPro" id="IPR050892">
    <property type="entry name" value="ADP-ribose_metab_enzymes"/>
</dbReference>
<dbReference type="GO" id="GO:0005654">
    <property type="term" value="C:nucleoplasm"/>
    <property type="evidence" value="ECO:0007669"/>
    <property type="project" value="UniProtKB-SubCell"/>
</dbReference>
<comment type="subcellular location">
    <subcellularLocation>
        <location evidence="1">Chromosome</location>
    </subcellularLocation>
    <subcellularLocation>
        <location evidence="2">Nucleus</location>
        <location evidence="2">Nucleolus</location>
    </subcellularLocation>
    <subcellularLocation>
        <location evidence="3">Nucleus</location>
        <location evidence="3">Nucleoplasm</location>
    </subcellularLocation>
</comment>
<evidence type="ECO:0000256" key="4">
    <source>
        <dbReference type="ARBA" id="ARBA00022454"/>
    </source>
</evidence>
<keyword evidence="14" id="KW-1185">Reference proteome</keyword>
<evidence type="ECO:0000256" key="12">
    <source>
        <dbReference type="ARBA" id="ARBA00080860"/>
    </source>
</evidence>
<dbReference type="KEGG" id="dpo:4813021"/>
<dbReference type="PANTHER" id="PTHR12521:SF0">
    <property type="entry name" value="ADP-RIBOSE GLYCOHYDROLASE OARD1"/>
    <property type="match status" value="1"/>
</dbReference>
<evidence type="ECO:0000256" key="6">
    <source>
        <dbReference type="ARBA" id="ARBA00022990"/>
    </source>
</evidence>
<dbReference type="Proteomes" id="UP000001819">
    <property type="component" value="Chromosome X"/>
</dbReference>
<dbReference type="GeneID" id="4813021"/>